<dbReference type="OrthoDB" id="9786864at2"/>
<gene>
    <name evidence="1" type="ordered locus">Isop_3221</name>
</gene>
<dbReference type="AlphaFoldDB" id="E8R4I8"/>
<keyword evidence="2" id="KW-1185">Reference proteome</keyword>
<evidence type="ECO:0000313" key="1">
    <source>
        <dbReference type="EMBL" id="ADV63783.1"/>
    </source>
</evidence>
<organism evidence="1 2">
    <name type="scientific">Isosphaera pallida (strain ATCC 43644 / DSM 9630 / IS1B)</name>
    <dbReference type="NCBI Taxonomy" id="575540"/>
    <lineage>
        <taxon>Bacteria</taxon>
        <taxon>Pseudomonadati</taxon>
        <taxon>Planctomycetota</taxon>
        <taxon>Planctomycetia</taxon>
        <taxon>Isosphaerales</taxon>
        <taxon>Isosphaeraceae</taxon>
        <taxon>Isosphaera</taxon>
    </lineage>
</organism>
<evidence type="ECO:0000313" key="2">
    <source>
        <dbReference type="Proteomes" id="UP000008631"/>
    </source>
</evidence>
<dbReference type="Gene3D" id="3.40.50.720">
    <property type="entry name" value="NAD(P)-binding Rossmann-like Domain"/>
    <property type="match status" value="1"/>
</dbReference>
<dbReference type="KEGG" id="ipa:Isop_3221"/>
<dbReference type="InParanoid" id="E8R4I8"/>
<accession>E8R4I8</accession>
<reference key="1">
    <citation type="submission" date="2010-11" db="EMBL/GenBank/DDBJ databases">
        <title>The complete sequence of chromosome of Isophaera pallida ATCC 43644.</title>
        <authorList>
            <consortium name="US DOE Joint Genome Institute (JGI-PGF)"/>
            <person name="Lucas S."/>
            <person name="Copeland A."/>
            <person name="Lapidus A."/>
            <person name="Bruce D."/>
            <person name="Goodwin L."/>
            <person name="Pitluck S."/>
            <person name="Kyrpides N."/>
            <person name="Mavromatis K."/>
            <person name="Pagani I."/>
            <person name="Ivanova N."/>
            <person name="Saunders E."/>
            <person name="Brettin T."/>
            <person name="Detter J.C."/>
            <person name="Han C."/>
            <person name="Tapia R."/>
            <person name="Land M."/>
            <person name="Hauser L."/>
            <person name="Markowitz V."/>
            <person name="Cheng J.-F."/>
            <person name="Hugenholtz P."/>
            <person name="Woyke T."/>
            <person name="Wu D."/>
            <person name="Eisen J.A."/>
        </authorList>
    </citation>
    <scope>NUCLEOTIDE SEQUENCE</scope>
    <source>
        <strain>ATCC 43644</strain>
    </source>
</reference>
<reference evidence="1 2" key="2">
    <citation type="journal article" date="2011" name="Stand. Genomic Sci.">
        <title>Complete genome sequence of Isosphaera pallida type strain (IS1B).</title>
        <authorList>
            <consortium name="US DOE Joint Genome Institute (JGI-PGF)"/>
            <person name="Goker M."/>
            <person name="Cleland D."/>
            <person name="Saunders E."/>
            <person name="Lapidus A."/>
            <person name="Nolan M."/>
            <person name="Lucas S."/>
            <person name="Hammon N."/>
            <person name="Deshpande S."/>
            <person name="Cheng J.F."/>
            <person name="Tapia R."/>
            <person name="Han C."/>
            <person name="Goodwin L."/>
            <person name="Pitluck S."/>
            <person name="Liolios K."/>
            <person name="Pagani I."/>
            <person name="Ivanova N."/>
            <person name="Mavromatis K."/>
            <person name="Pati A."/>
            <person name="Chen A."/>
            <person name="Palaniappan K."/>
            <person name="Land M."/>
            <person name="Hauser L."/>
            <person name="Chang Y.J."/>
            <person name="Jeffries C.D."/>
            <person name="Detter J.C."/>
            <person name="Beck B."/>
            <person name="Woyke T."/>
            <person name="Bristow J."/>
            <person name="Eisen J.A."/>
            <person name="Markowitz V."/>
            <person name="Hugenholtz P."/>
            <person name="Kyrpides N.C."/>
            <person name="Klenk H.P."/>
        </authorList>
    </citation>
    <scope>NUCLEOTIDE SEQUENCE [LARGE SCALE GENOMIC DNA]</scope>
    <source>
        <strain evidence="2">ATCC 43644 / DSM 9630 / IS1B</strain>
    </source>
</reference>
<protein>
    <submittedName>
        <fullName evidence="1">Uncharacterized protein</fullName>
    </submittedName>
</protein>
<proteinExistence type="predicted"/>
<sequence length="103" mass="11750">MVVPTFAPTPRRDHQIAWSRSPPLFSPSIDPHENRHPRQWQRGWHVGQGLGPARQLATELGFDAIDVGGLTQDRLLEPCAMLWIHLAYRGDRGRDYGFALVKR</sequence>
<name>E8R4I8_ISOPI</name>
<dbReference type="Proteomes" id="UP000008631">
    <property type="component" value="Chromosome"/>
</dbReference>
<dbReference type="EMBL" id="CP002353">
    <property type="protein sequence ID" value="ADV63783.1"/>
    <property type="molecule type" value="Genomic_DNA"/>
</dbReference>
<dbReference type="RefSeq" id="WP_013566071.1">
    <property type="nucleotide sequence ID" value="NC_014962.1"/>
</dbReference>
<dbReference type="HOGENOM" id="CLU_2259964_0_0_0"/>
<dbReference type="eggNOG" id="COG2085">
    <property type="taxonomic scope" value="Bacteria"/>
</dbReference>